<evidence type="ECO:0000313" key="2">
    <source>
        <dbReference type="Proteomes" id="UP000182400"/>
    </source>
</evidence>
<protein>
    <submittedName>
        <fullName evidence="1">Uncharacterized protein</fullName>
    </submittedName>
</protein>
<gene>
    <name evidence="1" type="ORF">SAMN05216601_103326</name>
</gene>
<sequence length="84" mass="9345">MPTKDKLREMLAGQAREFQHAGGEVVLYAWQRPPLAREMANRRLSKGNRTIHHELNGIYGHRRIKAELAAMGHACGAAEAEGVL</sequence>
<dbReference type="AlphaFoldDB" id="A0A1I5L4S1"/>
<name>A0A1I5L4S1_9GAMM</name>
<proteinExistence type="predicted"/>
<reference evidence="1 2" key="1">
    <citation type="submission" date="2016-10" db="EMBL/GenBank/DDBJ databases">
        <authorList>
            <person name="de Groot N.N."/>
        </authorList>
    </citation>
    <scope>NUCLEOTIDE SEQUENCE [LARGE SCALE GENOMIC DNA]</scope>
    <source>
        <strain evidence="1 2">CCUG 59231</strain>
    </source>
</reference>
<dbReference type="STRING" id="658457.SAMN05216601_103326"/>
<organism evidence="1 2">
    <name type="scientific">Ectopseudomonas composti</name>
    <dbReference type="NCBI Taxonomy" id="658457"/>
    <lineage>
        <taxon>Bacteria</taxon>
        <taxon>Pseudomonadati</taxon>
        <taxon>Pseudomonadota</taxon>
        <taxon>Gammaproteobacteria</taxon>
        <taxon>Pseudomonadales</taxon>
        <taxon>Pseudomonadaceae</taxon>
        <taxon>Ectopseudomonas</taxon>
    </lineage>
</organism>
<dbReference type="EMBL" id="FOWP01000003">
    <property type="protein sequence ID" value="SFO92198.1"/>
    <property type="molecule type" value="Genomic_DNA"/>
</dbReference>
<dbReference type="Proteomes" id="UP000182400">
    <property type="component" value="Unassembled WGS sequence"/>
</dbReference>
<accession>A0A1I5L4S1</accession>
<evidence type="ECO:0000313" key="1">
    <source>
        <dbReference type="EMBL" id="SFO92198.1"/>
    </source>
</evidence>